<dbReference type="InterPro" id="IPR012340">
    <property type="entry name" value="NA-bd_OB-fold"/>
</dbReference>
<dbReference type="InterPro" id="IPR003607">
    <property type="entry name" value="HD/PDEase_dom"/>
</dbReference>
<dbReference type="InterPro" id="IPR050798">
    <property type="entry name" value="YhaM_exoribonuc/phosphodiest"/>
</dbReference>
<accession>A0A1T4KAW5</accession>
<dbReference type="SUPFAM" id="SSF50249">
    <property type="entry name" value="Nucleic acid-binding proteins"/>
    <property type="match status" value="1"/>
</dbReference>
<evidence type="ECO:0000259" key="3">
    <source>
        <dbReference type="SMART" id="SM00471"/>
    </source>
</evidence>
<dbReference type="CDD" id="cd00077">
    <property type="entry name" value="HDc"/>
    <property type="match status" value="1"/>
</dbReference>
<dbReference type="Proteomes" id="UP000190102">
    <property type="component" value="Unassembled WGS sequence"/>
</dbReference>
<feature type="compositionally biased region" description="Basic and acidic residues" evidence="2">
    <location>
        <begin position="343"/>
        <end position="352"/>
    </location>
</feature>
<reference evidence="5" key="1">
    <citation type="submission" date="2017-02" db="EMBL/GenBank/DDBJ databases">
        <authorList>
            <person name="Varghese N."/>
            <person name="Submissions S."/>
        </authorList>
    </citation>
    <scope>NUCLEOTIDE SEQUENCE [LARGE SCALE GENOMIC DNA]</scope>
    <source>
        <strain evidence="5">ATCC BAA-34</strain>
    </source>
</reference>
<dbReference type="GO" id="GO:0031125">
    <property type="term" value="P:rRNA 3'-end processing"/>
    <property type="evidence" value="ECO:0007669"/>
    <property type="project" value="TreeGrafter"/>
</dbReference>
<dbReference type="Gene3D" id="1.10.3210.10">
    <property type="entry name" value="Hypothetical protein af1432"/>
    <property type="match status" value="1"/>
</dbReference>
<dbReference type="Gene3D" id="2.40.50.140">
    <property type="entry name" value="Nucleic acid-binding proteins"/>
    <property type="match status" value="1"/>
</dbReference>
<sequence length="371" mass="41293">MSKQFIAELKDRDVVDSPFMVKEKTMAMAKNGKPYMNLKFMDKSGEIDGKLWDNVDELDKAFQKGDFVKIRGTASLYMGKMQLVAKEIKRLEEEGVDLADFVPVSPVPQAEMRAELASVVASLTNPYLKALMDGFCNDTEFMAGYCKAPAAKGMHHVYIGGLLEHSLSVVRLVDAIVPLYPGLNRDLLVVGALLHDLGKVAELSYDRAFEYTDEGRLIGHISIGVEMLTERIATVPGFPRELGMLLKHLLLSHHGQYDYGSPKRPKTVEATILHYLDDMDSKINGIRSHIAKETAQGNRWTSHHRLYNLYFFTGNGMEDEGEEEMIALSEPLAEAAPEPAAPAEKEKPKPSKDSFGNQPFATLKNLDLFGN</sequence>
<dbReference type="InterPro" id="IPR006675">
    <property type="entry name" value="HDIG_dom"/>
</dbReference>
<name>A0A1T4KAW5_9BACT</name>
<feature type="domain" description="HD/PDEase" evidence="3">
    <location>
        <begin position="158"/>
        <end position="291"/>
    </location>
</feature>
<keyword evidence="5" id="KW-1185">Reference proteome</keyword>
<keyword evidence="1 4" id="KW-0378">Hydrolase</keyword>
<proteinExistence type="predicted"/>
<evidence type="ECO:0000313" key="4">
    <source>
        <dbReference type="EMBL" id="SJZ39526.1"/>
    </source>
</evidence>
<dbReference type="EMBL" id="FUWR01000001">
    <property type="protein sequence ID" value="SJZ39526.1"/>
    <property type="molecule type" value="Genomic_DNA"/>
</dbReference>
<dbReference type="OrthoDB" id="9778453at2"/>
<feature type="region of interest" description="Disordered" evidence="2">
    <location>
        <begin position="330"/>
        <end position="371"/>
    </location>
</feature>
<dbReference type="InterPro" id="IPR006674">
    <property type="entry name" value="HD_domain"/>
</dbReference>
<dbReference type="SMART" id="SM00471">
    <property type="entry name" value="HDc"/>
    <property type="match status" value="1"/>
</dbReference>
<evidence type="ECO:0000256" key="1">
    <source>
        <dbReference type="ARBA" id="ARBA00022801"/>
    </source>
</evidence>
<gene>
    <name evidence="4" type="ORF">SAMN02745119_00442</name>
</gene>
<dbReference type="PANTHER" id="PTHR37294">
    <property type="entry name" value="3'-5' EXORIBONUCLEASE YHAM"/>
    <property type="match status" value="1"/>
</dbReference>
<protein>
    <submittedName>
        <fullName evidence="4">Metal dependent phosphohydrolase</fullName>
    </submittedName>
</protein>
<dbReference type="SUPFAM" id="SSF109604">
    <property type="entry name" value="HD-domain/PDEase-like"/>
    <property type="match status" value="1"/>
</dbReference>
<dbReference type="PANTHER" id="PTHR37294:SF1">
    <property type="entry name" value="3'-5' EXORIBONUCLEASE YHAM"/>
    <property type="match status" value="1"/>
</dbReference>
<dbReference type="GO" id="GO:0003676">
    <property type="term" value="F:nucleic acid binding"/>
    <property type="evidence" value="ECO:0007669"/>
    <property type="project" value="InterPro"/>
</dbReference>
<dbReference type="NCBIfam" id="TIGR00277">
    <property type="entry name" value="HDIG"/>
    <property type="match status" value="1"/>
</dbReference>
<dbReference type="InterPro" id="IPR004365">
    <property type="entry name" value="NA-bd_OB_tRNA"/>
</dbReference>
<dbReference type="Pfam" id="PF01966">
    <property type="entry name" value="HD"/>
    <property type="match status" value="1"/>
</dbReference>
<dbReference type="Pfam" id="PF01336">
    <property type="entry name" value="tRNA_anti-codon"/>
    <property type="match status" value="1"/>
</dbReference>
<dbReference type="CDD" id="cd04492">
    <property type="entry name" value="YhaM_OBF_like"/>
    <property type="match status" value="1"/>
</dbReference>
<feature type="compositionally biased region" description="Low complexity" evidence="2">
    <location>
        <begin position="330"/>
        <end position="342"/>
    </location>
</feature>
<dbReference type="GO" id="GO:0016787">
    <property type="term" value="F:hydrolase activity"/>
    <property type="evidence" value="ECO:0007669"/>
    <property type="project" value="UniProtKB-KW"/>
</dbReference>
<evidence type="ECO:0000313" key="5">
    <source>
        <dbReference type="Proteomes" id="UP000190102"/>
    </source>
</evidence>
<dbReference type="RefSeq" id="WP_078788729.1">
    <property type="nucleotide sequence ID" value="NZ_FUWR01000001.1"/>
</dbReference>
<organism evidence="4 5">
    <name type="scientific">Trichlorobacter thiogenes</name>
    <dbReference type="NCBI Taxonomy" id="115783"/>
    <lineage>
        <taxon>Bacteria</taxon>
        <taxon>Pseudomonadati</taxon>
        <taxon>Thermodesulfobacteriota</taxon>
        <taxon>Desulfuromonadia</taxon>
        <taxon>Geobacterales</taxon>
        <taxon>Geobacteraceae</taxon>
        <taxon>Trichlorobacter</taxon>
    </lineage>
</organism>
<dbReference type="STRING" id="115783.SAMN02745119_00442"/>
<evidence type="ECO:0000256" key="2">
    <source>
        <dbReference type="SAM" id="MobiDB-lite"/>
    </source>
</evidence>
<dbReference type="AlphaFoldDB" id="A0A1T4KAW5"/>